<dbReference type="Proteomes" id="UP000251135">
    <property type="component" value="Unassembled WGS sequence"/>
</dbReference>
<evidence type="ECO:0000313" key="3">
    <source>
        <dbReference type="Proteomes" id="UP000251135"/>
    </source>
</evidence>
<comment type="caution">
    <text evidence="2">The sequence shown here is derived from an EMBL/GenBank/DDBJ whole genome shotgun (WGS) entry which is preliminary data.</text>
</comment>
<proteinExistence type="predicted"/>
<accession>A0A363D0X2</accession>
<feature type="chain" id="PRO_5016866842" description="Lipoprotein" evidence="1">
    <location>
        <begin position="23"/>
        <end position="188"/>
    </location>
</feature>
<dbReference type="AlphaFoldDB" id="A0A363D0X2"/>
<protein>
    <recommendedName>
        <fullName evidence="4">Lipoprotein</fullName>
    </recommendedName>
</protein>
<dbReference type="RefSeq" id="WP_108558659.1">
    <property type="nucleotide sequence ID" value="NZ_MUXE01000006.1"/>
</dbReference>
<dbReference type="PROSITE" id="PS51257">
    <property type="entry name" value="PROKAR_LIPOPROTEIN"/>
    <property type="match status" value="1"/>
</dbReference>
<evidence type="ECO:0000313" key="2">
    <source>
        <dbReference type="EMBL" id="PUE64959.1"/>
    </source>
</evidence>
<evidence type="ECO:0000256" key="1">
    <source>
        <dbReference type="SAM" id="SignalP"/>
    </source>
</evidence>
<organism evidence="2 3">
    <name type="scientific">Arcobacter caeni</name>
    <dbReference type="NCBI Taxonomy" id="1912877"/>
    <lineage>
        <taxon>Bacteria</taxon>
        <taxon>Pseudomonadati</taxon>
        <taxon>Campylobacterota</taxon>
        <taxon>Epsilonproteobacteria</taxon>
        <taxon>Campylobacterales</taxon>
        <taxon>Arcobacteraceae</taxon>
        <taxon>Arcobacter</taxon>
    </lineage>
</organism>
<keyword evidence="1" id="KW-0732">Signal</keyword>
<feature type="signal peptide" evidence="1">
    <location>
        <begin position="1"/>
        <end position="22"/>
    </location>
</feature>
<dbReference type="EMBL" id="MUXE01000006">
    <property type="protein sequence ID" value="PUE64959.1"/>
    <property type="molecule type" value="Genomic_DNA"/>
</dbReference>
<keyword evidence="3" id="KW-1185">Reference proteome</keyword>
<gene>
    <name evidence="2" type="ORF">B0174_05480</name>
</gene>
<sequence length="188" mass="22462">MKKIIYLSLLLLLGGCSSIENNSLDNIQISKNNKKNFTYDSCTKFSYISQNEEEKYGKLFYEYINLDSNCSWNGMSRGFFDDLFKSTLKIKSIKTIERVEYKNYEFSTYLIDEKYYMNLIYSYSVFEDFFIIDYKGKLFDEMIKEYNINYVNKYINEPRFNSNYSNSLVRMNILNGYFSKQSESDFGN</sequence>
<evidence type="ECO:0008006" key="4">
    <source>
        <dbReference type="Google" id="ProtNLM"/>
    </source>
</evidence>
<name>A0A363D0X2_9BACT</name>
<dbReference type="OrthoDB" id="5365598at2"/>
<reference evidence="2 3" key="1">
    <citation type="submission" date="2017-02" db="EMBL/GenBank/DDBJ databases">
        <title>Arcobacter caeni sp. nov, a new Arcobacter species isolated from reclaimed water.</title>
        <authorList>
            <person name="Figueras M.J."/>
            <person name="Perez-Cataluna A."/>
            <person name="Salas-Masso N."/>
        </authorList>
    </citation>
    <scope>NUCLEOTIDE SEQUENCE [LARGE SCALE GENOMIC DNA]</scope>
    <source>
        <strain evidence="2 3">RW17-10</strain>
    </source>
</reference>